<reference evidence="2 3" key="1">
    <citation type="submission" date="2020-04" db="EMBL/GenBank/DDBJ databases">
        <title>MicrobeNet Type strains.</title>
        <authorList>
            <person name="Nicholson A.C."/>
        </authorList>
    </citation>
    <scope>NUCLEOTIDE SEQUENCE [LARGE SCALE GENOMIC DNA]</scope>
    <source>
        <strain evidence="2 3">CCUG 69612</strain>
    </source>
</reference>
<proteinExistence type="predicted"/>
<protein>
    <submittedName>
        <fullName evidence="2">Glycine/betaine ABC transporter substrate-binding protein</fullName>
    </submittedName>
</protein>
<dbReference type="GO" id="GO:0043190">
    <property type="term" value="C:ATP-binding cassette (ABC) transporter complex"/>
    <property type="evidence" value="ECO:0007669"/>
    <property type="project" value="InterPro"/>
</dbReference>
<dbReference type="CDD" id="cd13615">
    <property type="entry name" value="PBP2_ProWY"/>
    <property type="match status" value="1"/>
</dbReference>
<dbReference type="InterPro" id="IPR007210">
    <property type="entry name" value="ABC_Gly_betaine_transp_sub-bd"/>
</dbReference>
<accession>A0A7X6N260</accession>
<evidence type="ECO:0000259" key="1">
    <source>
        <dbReference type="Pfam" id="PF04069"/>
    </source>
</evidence>
<feature type="domain" description="ABC-type glycine betaine transport system substrate-binding" evidence="1">
    <location>
        <begin position="40"/>
        <end position="301"/>
    </location>
</feature>
<dbReference type="AlphaFoldDB" id="A0A7X6N260"/>
<dbReference type="Gene3D" id="3.40.190.10">
    <property type="entry name" value="Periplasmic binding protein-like II"/>
    <property type="match status" value="1"/>
</dbReference>
<name>A0A7X6N260_9STRE</name>
<dbReference type="SUPFAM" id="SSF53850">
    <property type="entry name" value="Periplasmic binding protein-like II"/>
    <property type="match status" value="1"/>
</dbReference>
<dbReference type="Proteomes" id="UP000522720">
    <property type="component" value="Unassembled WGS sequence"/>
</dbReference>
<dbReference type="GO" id="GO:0022857">
    <property type="term" value="F:transmembrane transporter activity"/>
    <property type="evidence" value="ECO:0007669"/>
    <property type="project" value="InterPro"/>
</dbReference>
<dbReference type="Gene3D" id="3.40.190.120">
    <property type="entry name" value="Osmoprotection protein (prox), domain 2"/>
    <property type="match status" value="1"/>
</dbReference>
<keyword evidence="3" id="KW-1185">Reference proteome</keyword>
<gene>
    <name evidence="2" type="ORF">HF992_07835</name>
</gene>
<sequence>MTNKKRLGGLLALLVLAGLGLFALFGQKQSAPAAGDKPVVRIGSKDFTENLIVAELYALALEDEGYTVERKFNIASSLVHTSLTNKEIDLYPEYTGTGLLAILKLPLETDPEQVYQTVKTAYAKDFKLTWLDYAQATDSQGLVIRTAVAKQLGIKTISDLQQHASELRFASQGEFDQREDGLAGLKTAYGEFNWKSSKVYDNSLKYSVLKNDEADVTPAYTTEGQLIQTDEFTLLEDDKAFWPPYNIAPVAQSDLIEKEPNLAQALNKISSQLTTEKVTELNAQVDVDGKDYTAVAKDFYKSIAN</sequence>
<dbReference type="Pfam" id="PF04069">
    <property type="entry name" value="OpuAC"/>
    <property type="match status" value="1"/>
</dbReference>
<organism evidence="2 3">
    <name type="scientific">Streptococcus ovuberis</name>
    <dbReference type="NCBI Taxonomy" id="1936207"/>
    <lineage>
        <taxon>Bacteria</taxon>
        <taxon>Bacillati</taxon>
        <taxon>Bacillota</taxon>
        <taxon>Bacilli</taxon>
        <taxon>Lactobacillales</taxon>
        <taxon>Streptococcaceae</taxon>
        <taxon>Streptococcus</taxon>
    </lineage>
</organism>
<dbReference type="RefSeq" id="WP_168549487.1">
    <property type="nucleotide sequence ID" value="NZ_JAAXPR010000014.1"/>
</dbReference>
<evidence type="ECO:0000313" key="3">
    <source>
        <dbReference type="Proteomes" id="UP000522720"/>
    </source>
</evidence>
<dbReference type="EMBL" id="JAAXPR010000014">
    <property type="protein sequence ID" value="NKZ20739.1"/>
    <property type="molecule type" value="Genomic_DNA"/>
</dbReference>
<comment type="caution">
    <text evidence="2">The sequence shown here is derived from an EMBL/GenBank/DDBJ whole genome shotgun (WGS) entry which is preliminary data.</text>
</comment>
<evidence type="ECO:0000313" key="2">
    <source>
        <dbReference type="EMBL" id="NKZ20739.1"/>
    </source>
</evidence>